<dbReference type="OrthoDB" id="9759607at2"/>
<dbReference type="CDD" id="cd01948">
    <property type="entry name" value="EAL"/>
    <property type="match status" value="1"/>
</dbReference>
<dbReference type="PANTHER" id="PTHR33121">
    <property type="entry name" value="CYCLIC DI-GMP PHOSPHODIESTERASE PDEF"/>
    <property type="match status" value="1"/>
</dbReference>
<dbReference type="NCBIfam" id="TIGR00254">
    <property type="entry name" value="GGDEF"/>
    <property type="match status" value="1"/>
</dbReference>
<dbReference type="SUPFAM" id="SSF55781">
    <property type="entry name" value="GAF domain-like"/>
    <property type="match status" value="1"/>
</dbReference>
<dbReference type="InterPro" id="IPR043128">
    <property type="entry name" value="Rev_trsase/Diguanyl_cyclase"/>
</dbReference>
<dbReference type="Gene3D" id="3.30.450.40">
    <property type="match status" value="1"/>
</dbReference>
<evidence type="ECO:0000259" key="1">
    <source>
        <dbReference type="PROSITE" id="PS50883"/>
    </source>
</evidence>
<dbReference type="Gene3D" id="3.30.70.270">
    <property type="match status" value="1"/>
</dbReference>
<name>A0A419UWL1_9BACL</name>
<dbReference type="InterPro" id="IPR035919">
    <property type="entry name" value="EAL_sf"/>
</dbReference>
<dbReference type="PROSITE" id="PS50887">
    <property type="entry name" value="GGDEF"/>
    <property type="match status" value="1"/>
</dbReference>
<dbReference type="SMART" id="SM00267">
    <property type="entry name" value="GGDEF"/>
    <property type="match status" value="1"/>
</dbReference>
<comment type="caution">
    <text evidence="3">The sequence shown here is derived from an EMBL/GenBank/DDBJ whole genome shotgun (WGS) entry which is preliminary data.</text>
</comment>
<dbReference type="Gene3D" id="3.20.20.450">
    <property type="entry name" value="EAL domain"/>
    <property type="match status" value="1"/>
</dbReference>
<dbReference type="EMBL" id="RAPK01000011">
    <property type="protein sequence ID" value="RKD69515.1"/>
    <property type="molecule type" value="Genomic_DNA"/>
</dbReference>
<dbReference type="Pfam" id="PF01590">
    <property type="entry name" value="GAF"/>
    <property type="match status" value="1"/>
</dbReference>
<dbReference type="GO" id="GO:0071111">
    <property type="term" value="F:cyclic-guanylate-specific phosphodiesterase activity"/>
    <property type="evidence" value="ECO:0007669"/>
    <property type="project" value="InterPro"/>
</dbReference>
<dbReference type="InterPro" id="IPR000160">
    <property type="entry name" value="GGDEF_dom"/>
</dbReference>
<dbReference type="Pfam" id="PF00990">
    <property type="entry name" value="GGDEF"/>
    <property type="match status" value="1"/>
</dbReference>
<dbReference type="Pfam" id="PF00563">
    <property type="entry name" value="EAL"/>
    <property type="match status" value="1"/>
</dbReference>
<keyword evidence="4" id="KW-1185">Reference proteome</keyword>
<evidence type="ECO:0000259" key="2">
    <source>
        <dbReference type="PROSITE" id="PS50887"/>
    </source>
</evidence>
<dbReference type="InterPro" id="IPR050706">
    <property type="entry name" value="Cyclic-di-GMP_PDE-like"/>
</dbReference>
<feature type="domain" description="EAL" evidence="1">
    <location>
        <begin position="327"/>
        <end position="580"/>
    </location>
</feature>
<dbReference type="Proteomes" id="UP000285120">
    <property type="component" value="Unassembled WGS sequence"/>
</dbReference>
<reference evidence="3 4" key="1">
    <citation type="submission" date="2018-09" db="EMBL/GenBank/DDBJ databases">
        <title>Genomic Encyclopedia of Archaeal and Bacterial Type Strains, Phase II (KMG-II): from individual species to whole genera.</title>
        <authorList>
            <person name="Goeker M."/>
        </authorList>
    </citation>
    <scope>NUCLEOTIDE SEQUENCE [LARGE SCALE GENOMIC DNA]</scope>
    <source>
        <strain evidence="3 4">DSM 17008</strain>
    </source>
</reference>
<feature type="domain" description="GGDEF" evidence="2">
    <location>
        <begin position="181"/>
        <end position="318"/>
    </location>
</feature>
<dbReference type="PANTHER" id="PTHR33121:SF71">
    <property type="entry name" value="OXYGEN SENSOR PROTEIN DOSP"/>
    <property type="match status" value="1"/>
</dbReference>
<protein>
    <submittedName>
        <fullName evidence="3">Diguanylate cyclase/phosphodiesterase</fullName>
    </submittedName>
</protein>
<dbReference type="RefSeq" id="WP_120194079.1">
    <property type="nucleotide sequence ID" value="NZ_RAPK01000011.1"/>
</dbReference>
<gene>
    <name evidence="3" type="ORF">ATL39_2934</name>
</gene>
<dbReference type="SUPFAM" id="SSF141868">
    <property type="entry name" value="EAL domain-like"/>
    <property type="match status" value="1"/>
</dbReference>
<dbReference type="PROSITE" id="PS50883">
    <property type="entry name" value="EAL"/>
    <property type="match status" value="1"/>
</dbReference>
<proteinExistence type="predicted"/>
<dbReference type="InterPro" id="IPR029016">
    <property type="entry name" value="GAF-like_dom_sf"/>
</dbReference>
<dbReference type="InterPro" id="IPR003018">
    <property type="entry name" value="GAF"/>
</dbReference>
<dbReference type="CDD" id="cd01949">
    <property type="entry name" value="GGDEF"/>
    <property type="match status" value="1"/>
</dbReference>
<dbReference type="SMART" id="SM00065">
    <property type="entry name" value="GAF"/>
    <property type="match status" value="1"/>
</dbReference>
<evidence type="ECO:0000313" key="3">
    <source>
        <dbReference type="EMBL" id="RKD69515.1"/>
    </source>
</evidence>
<accession>A0A419UWL1</accession>
<dbReference type="AlphaFoldDB" id="A0A419UWL1"/>
<dbReference type="SMART" id="SM00052">
    <property type="entry name" value="EAL"/>
    <property type="match status" value="1"/>
</dbReference>
<dbReference type="InterPro" id="IPR001633">
    <property type="entry name" value="EAL_dom"/>
</dbReference>
<organism evidence="3 4">
    <name type="scientific">Sinobaca qinghaiensis</name>
    <dbReference type="NCBI Taxonomy" id="342944"/>
    <lineage>
        <taxon>Bacteria</taxon>
        <taxon>Bacillati</taxon>
        <taxon>Bacillota</taxon>
        <taxon>Bacilli</taxon>
        <taxon>Bacillales</taxon>
        <taxon>Sporolactobacillaceae</taxon>
        <taxon>Sinobaca</taxon>
    </lineage>
</organism>
<evidence type="ECO:0000313" key="4">
    <source>
        <dbReference type="Proteomes" id="UP000285120"/>
    </source>
</evidence>
<dbReference type="SUPFAM" id="SSF55073">
    <property type="entry name" value="Nucleotide cyclase"/>
    <property type="match status" value="1"/>
</dbReference>
<dbReference type="InterPro" id="IPR029787">
    <property type="entry name" value="Nucleotide_cyclase"/>
</dbReference>
<sequence length="582" mass="66517">MLYTEINYTDKLDHIVSEAIDYLSASLQANTIFFSTTNGTVNTIRRVFNRRHKLLKEGEIRDYRHEFCQVVTKSEENPLVINDLSLHPLTKGHPVTRMVGTGSLMGVPIYTEDNEIVGSLCVLDLDPYHFAEEDVRLMKMLGFIINQSLMLEEALITDRLTGLYNRSYIFDHFPCYSTTHSRIAVLYLDFDYFKEINDIYGHAAGDKALQSISRCLTTYLPSHSTVARIGGDEFVVLLPQENTPLTQAYIRDIFDHIYRECHNEGMIIEGDKIFFTFSAGVSMYPEDGNVMEELLNKADMAMYGAKDKGKNRVEFYKEEILGTYTRNFLIKNELKQAVQKEQFHLMFQPLIELGTNRIIGAESLLRWTHPYLGVVSPFEFIPIAENAGLMRDIGSWVLEESFRLTGDWIKSRKDDFQLAVNISPQQFEDRQMAENIIALLHDYQIPPSQLNIEITEGMIIRREQQSLDLLRTLKQEGVQIALDDFGTGYSSLSYLASFPVDMIKIDKSLTMNLDAASNKKIIEAIIRLAESMDIVPLAEGIETQEQLAFLKENACLFGQGYYFDKPMLPEAFASKYLQGDIV</sequence>